<proteinExistence type="inferred from homology"/>
<keyword evidence="5" id="KW-1185">Reference proteome</keyword>
<dbReference type="Gene3D" id="3.40.50.300">
    <property type="entry name" value="P-loop containing nucleotide triphosphate hydrolases"/>
    <property type="match status" value="1"/>
</dbReference>
<dbReference type="STRING" id="28573.A0A0U1LX47"/>
<evidence type="ECO:0000256" key="1">
    <source>
        <dbReference type="ARBA" id="ARBA00023604"/>
    </source>
</evidence>
<evidence type="ECO:0000313" key="4">
    <source>
        <dbReference type="EMBL" id="CRG87959.1"/>
    </source>
</evidence>
<dbReference type="NCBIfam" id="NF041278">
    <property type="entry name" value="CmcJ_NvfI_EfuI"/>
    <property type="match status" value="1"/>
</dbReference>
<dbReference type="GO" id="GO:0016301">
    <property type="term" value="F:kinase activity"/>
    <property type="evidence" value="ECO:0007669"/>
    <property type="project" value="UniProtKB-KW"/>
</dbReference>
<dbReference type="Pfam" id="PF24809">
    <property type="entry name" value="DUF7708"/>
    <property type="match status" value="1"/>
</dbReference>
<dbReference type="InterPro" id="IPR056125">
    <property type="entry name" value="DUF7708"/>
</dbReference>
<dbReference type="PANTHER" id="PTHR34598">
    <property type="entry name" value="BLL6449 PROTEIN"/>
    <property type="match status" value="1"/>
</dbReference>
<dbReference type="GO" id="GO:0043531">
    <property type="term" value="F:ADP binding"/>
    <property type="evidence" value="ECO:0007669"/>
    <property type="project" value="InterPro"/>
</dbReference>
<name>A0A0U1LX47_TALIS</name>
<reference evidence="4 5" key="1">
    <citation type="submission" date="2015-04" db="EMBL/GenBank/DDBJ databases">
        <authorList>
            <person name="Syromyatnikov M.Y."/>
            <person name="Popov V.N."/>
        </authorList>
    </citation>
    <scope>NUCLEOTIDE SEQUENCE [LARGE SCALE GENOMIC DNA]</scope>
    <source>
        <strain evidence="4">WF-38-12</strain>
    </source>
</reference>
<comment type="similarity">
    <text evidence="1">Belongs to the asaB hydroxylase/desaturase family.</text>
</comment>
<dbReference type="InterPro" id="IPR002182">
    <property type="entry name" value="NB-ARC"/>
</dbReference>
<protein>
    <submittedName>
        <fullName evidence="4">Putative serine/threonine-protein kinase roco6</fullName>
    </submittedName>
</protein>
<dbReference type="GO" id="GO:0016491">
    <property type="term" value="F:oxidoreductase activity"/>
    <property type="evidence" value="ECO:0007669"/>
    <property type="project" value="InterPro"/>
</dbReference>
<dbReference type="Gene3D" id="1.25.40.10">
    <property type="entry name" value="Tetratricopeptide repeat domain"/>
    <property type="match status" value="1"/>
</dbReference>
<dbReference type="Pfam" id="PF00931">
    <property type="entry name" value="NB-ARC"/>
    <property type="match status" value="1"/>
</dbReference>
<dbReference type="Proteomes" id="UP000054383">
    <property type="component" value="Unassembled WGS sequence"/>
</dbReference>
<dbReference type="EMBL" id="CVMT01000004">
    <property type="protein sequence ID" value="CRG87959.1"/>
    <property type="molecule type" value="Genomic_DNA"/>
</dbReference>
<feature type="domain" description="DUF7708" evidence="3">
    <location>
        <begin position="362"/>
        <end position="486"/>
    </location>
</feature>
<dbReference type="InterPro" id="IPR044053">
    <property type="entry name" value="AsaB-like"/>
</dbReference>
<feature type="domain" description="NB-ARC" evidence="2">
    <location>
        <begin position="542"/>
        <end position="678"/>
    </location>
</feature>
<keyword evidence="4" id="KW-0808">Transferase</keyword>
<dbReference type="InterPro" id="IPR011990">
    <property type="entry name" value="TPR-like_helical_dom_sf"/>
</dbReference>
<accession>A0A0U1LX47</accession>
<evidence type="ECO:0000313" key="5">
    <source>
        <dbReference type="Proteomes" id="UP000054383"/>
    </source>
</evidence>
<dbReference type="SUPFAM" id="SSF48452">
    <property type="entry name" value="TPR-like"/>
    <property type="match status" value="1"/>
</dbReference>
<dbReference type="SUPFAM" id="SSF52540">
    <property type="entry name" value="P-loop containing nucleoside triphosphate hydrolases"/>
    <property type="match status" value="1"/>
</dbReference>
<dbReference type="OMA" id="NTSWLMI"/>
<gene>
    <name evidence="4" type="ORF">PISL3812_04981</name>
</gene>
<dbReference type="OrthoDB" id="4223284at2759"/>
<dbReference type="PANTHER" id="PTHR34598:SF3">
    <property type="entry name" value="OXIDOREDUCTASE AN1597"/>
    <property type="match status" value="1"/>
</dbReference>
<dbReference type="AlphaFoldDB" id="A0A0U1LX47"/>
<sequence>MKELAMFKYVEWQDLYKTERPYQILSALPEEYPDARSSNLIFHDGPRQEVEDVRGQESKFLLDEHGFQYISHASGLSPVDLKNKSLVETRYFDECENILRDHLDDVCQVVFFDWRLRDTDSLNSNGASINLNDPTTRLPPARFVHVDQAPEGVLTRLEKKLGDKMNETLSSSARVRVVNLWRPINGPVKNWPLAVCDSTTMDTEKLLVTDQVRQAYAGVSLYAMYHDKMKWYFMNEQNNDEVLLIKQFDTLDVPARNTANRSFEHHKLVHFIKLAMPSEEIVHDTSRSAKHRCFPDMSDEMWQRSWASQKGRLKGRRYRDLIPQLDSNLSGFQACVKQLSDQYGEKSVSKHLLAFEPYLAHLDSFSRCVSTMVQSNPQVAALVWGGTQILIVCATKFIRILDTISNMLRDLTRPLARMQNALQYYPTNDELKEPMKGLYDEYTSFCIDAVIVLKKWPLYNLIRISWSVVDQSFEKSKKKIDAYVEQFLVEWEHLYRQELLQGARYLQQSLPHTEITVKSAKKVFGNVSPKNIYFTGRQNFLDNMISHLCDRHPLILLYCIIHGIGGLGKTHTALEFAYQARDHFHNIFWLQASSGNELAKAFAQIAQDKLPKDIAQLQDQSRVIEMVRRWLNETDQRCLIIFDNAENLRTILAYWPANPQISIIVTTQRSEFLHIGSSEGRLNVHLLPLNQQEGAALLLKFLQSHPDCRLHGWDDSHNQEAETISTMVAGLPLGLAHVAGFVEALRGLLARRLLEQNTPREQGAKVTYSLHRSLQMNVLHRLDSDATARQKIFEHVLDVIQNTIPDRSKFYLPAPEHWAVWDECLPHVLSLYNIFEGSDPPISGSFKFAVLLQGAGQYMWERSMNLEGPKLLQAAEKILDRIDFPVTDGFRADLYTPIGLMMHFNGITFRAQGVGYLRKALEVRRQMLPSTDNGIKLNNAGASSQITGQDSVFIYWIAKMDLGWALLQSERFEEAGEICEQCFQWYKSQEATEEKLPFQYAKYYHNSSYVLMSRGQRFDAIKAAKRALDLCGSLISPTSQHGFMYRFTLGCHYLISGETWKALQVHQDILQDREKTLGPTNPETLDSQYIVAVTFQKMGQGDQAISILRSALSRASITKWAPEHIARAKYRLCLLLQTEDPEESKALKDESQHILATLRHLIPDEVLEESLKPSEEQVLNLADNENETQVYSEDQNLVLFDYMSSIWAGRTTGALCKKQQDEKSQGP</sequence>
<organism evidence="4 5">
    <name type="scientific">Talaromyces islandicus</name>
    <name type="common">Penicillium islandicum</name>
    <dbReference type="NCBI Taxonomy" id="28573"/>
    <lineage>
        <taxon>Eukaryota</taxon>
        <taxon>Fungi</taxon>
        <taxon>Dikarya</taxon>
        <taxon>Ascomycota</taxon>
        <taxon>Pezizomycotina</taxon>
        <taxon>Eurotiomycetes</taxon>
        <taxon>Eurotiomycetidae</taxon>
        <taxon>Eurotiales</taxon>
        <taxon>Trichocomaceae</taxon>
        <taxon>Talaromyces</taxon>
        <taxon>Talaromyces sect. Islandici</taxon>
    </lineage>
</organism>
<dbReference type="InterPro" id="IPR027417">
    <property type="entry name" value="P-loop_NTPase"/>
</dbReference>
<evidence type="ECO:0000259" key="3">
    <source>
        <dbReference type="Pfam" id="PF24809"/>
    </source>
</evidence>
<evidence type="ECO:0000259" key="2">
    <source>
        <dbReference type="Pfam" id="PF00931"/>
    </source>
</evidence>
<keyword evidence="4" id="KW-0418">Kinase</keyword>